<dbReference type="Proteomes" id="UP000283522">
    <property type="component" value="Unassembled WGS sequence"/>
</dbReference>
<evidence type="ECO:0000313" key="3">
    <source>
        <dbReference type="Proteomes" id="UP000283522"/>
    </source>
</evidence>
<feature type="domain" description="Alpha-L-glutamate ligase-related protein ATP-grasp" evidence="1">
    <location>
        <begin position="188"/>
        <end position="342"/>
    </location>
</feature>
<comment type="caution">
    <text evidence="2">The sequence shown here is derived from an EMBL/GenBank/DDBJ whole genome shotgun (WGS) entry which is preliminary data.</text>
</comment>
<evidence type="ECO:0000259" key="1">
    <source>
        <dbReference type="Pfam" id="PF14397"/>
    </source>
</evidence>
<dbReference type="AlphaFoldDB" id="A0A418PX44"/>
<dbReference type="InterPro" id="IPR039523">
    <property type="entry name" value="RimK-rel_E_lig_ATP-grasp"/>
</dbReference>
<keyword evidence="3" id="KW-1185">Reference proteome</keyword>
<dbReference type="RefSeq" id="WP_119476122.1">
    <property type="nucleotide sequence ID" value="NZ_QXML01000001.1"/>
</dbReference>
<protein>
    <recommendedName>
        <fullName evidence="1">Alpha-L-glutamate ligase-related protein ATP-grasp domain-containing protein</fullName>
    </recommendedName>
</protein>
<name>A0A418PX44_9BACT</name>
<dbReference type="EMBL" id="QXML01000001">
    <property type="protein sequence ID" value="RIW18645.1"/>
    <property type="molecule type" value="Genomic_DNA"/>
</dbReference>
<gene>
    <name evidence="2" type="ORF">D0X99_02895</name>
</gene>
<organism evidence="2 3">
    <name type="scientific">Algoriphagus lacus</name>
    <dbReference type="NCBI Taxonomy" id="2056311"/>
    <lineage>
        <taxon>Bacteria</taxon>
        <taxon>Pseudomonadati</taxon>
        <taxon>Bacteroidota</taxon>
        <taxon>Cytophagia</taxon>
        <taxon>Cytophagales</taxon>
        <taxon>Cyclobacteriaceae</taxon>
        <taxon>Algoriphagus</taxon>
    </lineage>
</organism>
<dbReference type="Pfam" id="PF14397">
    <property type="entry name" value="ATPgrasp_ST"/>
    <property type="match status" value="1"/>
</dbReference>
<sequence length="354" mass="40088">MGLLSIAKTLFRKNQKEKRDAATDFYFNQKAGEAYSGVIAQNPKKKLSQSQEKQVKEYALDVFGAESCIPWLRVYTAFRGEFLEGWMPVNFWGRVVCPSLNGDLQLLGRIKTLTRKFLRSDALPDLIYYVNGTWISVEGESLDKKSAEDFAFANSAVVFLKKDHTGQGHGLIKLNREEFQKLDFSKTGDFVLQAPITQHAFFETLSPGSVASLRITTYKVPGKMANTHQSSIRVGRLGTSFIVGDDCVRLPIWENEGRLYDFGFSGTWELMDRHPDTGVRFFGLKIPNFDSIKQFCQTLHDQNPHFPLIAWDVILNQDNQIQIMEWNTVTPTIGISEAATGPHFKGLGFENLRK</sequence>
<proteinExistence type="predicted"/>
<reference evidence="2 3" key="1">
    <citation type="submission" date="2018-09" db="EMBL/GenBank/DDBJ databases">
        <authorList>
            <person name="Wang X."/>
            <person name="Du Z."/>
        </authorList>
    </citation>
    <scope>NUCLEOTIDE SEQUENCE [LARGE SCALE GENOMIC DNA]</scope>
    <source>
        <strain evidence="2 3">N3</strain>
    </source>
</reference>
<dbReference type="OrthoDB" id="6315394at2"/>
<evidence type="ECO:0000313" key="2">
    <source>
        <dbReference type="EMBL" id="RIW18645.1"/>
    </source>
</evidence>
<accession>A0A418PX44</accession>